<organism evidence="1 2">
    <name type="scientific">Luteibacter jiangsuensis</name>
    <dbReference type="NCBI Taxonomy" id="637577"/>
    <lineage>
        <taxon>Bacteria</taxon>
        <taxon>Pseudomonadati</taxon>
        <taxon>Pseudomonadota</taxon>
        <taxon>Gammaproteobacteria</taxon>
        <taxon>Lysobacterales</taxon>
        <taxon>Rhodanobacteraceae</taxon>
        <taxon>Luteibacter</taxon>
    </lineage>
</organism>
<gene>
    <name evidence="1" type="ORF">J2T07_002342</name>
</gene>
<evidence type="ECO:0000313" key="1">
    <source>
        <dbReference type="EMBL" id="MDQ0010152.1"/>
    </source>
</evidence>
<dbReference type="EMBL" id="JAUSSK010000003">
    <property type="protein sequence ID" value="MDQ0010152.1"/>
    <property type="molecule type" value="Genomic_DNA"/>
</dbReference>
<dbReference type="InterPro" id="IPR027417">
    <property type="entry name" value="P-loop_NTPase"/>
</dbReference>
<proteinExistence type="predicted"/>
<dbReference type="EC" id="2.7.1.31" evidence="1"/>
<evidence type="ECO:0000313" key="2">
    <source>
        <dbReference type="Proteomes" id="UP001237737"/>
    </source>
</evidence>
<sequence>MESTDASTLAATVLGRFAAAIEHAPRPFVLGISGLQGSGKSTLAAALIEAAHQRGWGAVAMSLDDVYLTRAEREALAVEVHPLLRTRGVPGTHDLALLGSTLSALEKASPERPVPIPRFDKGHDDRYEEAQWPTIAEPPRLVVLEGWCLGVEPAGPDELAEPVNALERGEDADGRWRRWVDARLSGYRSLWERLDALVVLQAPSWDVVAAWRDEAERPLRERGEPRAMDDLELSRFLQHYERISRRALRSLEAKADVVLRLDEHRRACRR</sequence>
<keyword evidence="2" id="KW-1185">Reference proteome</keyword>
<dbReference type="Proteomes" id="UP001237737">
    <property type="component" value="Unassembled WGS sequence"/>
</dbReference>
<dbReference type="RefSeq" id="WP_306850175.1">
    <property type="nucleotide sequence ID" value="NZ_JAUSSK010000003.1"/>
</dbReference>
<reference evidence="1 2" key="1">
    <citation type="submission" date="2023-07" db="EMBL/GenBank/DDBJ databases">
        <title>Sorghum-associated microbial communities from plants grown in Nebraska, USA.</title>
        <authorList>
            <person name="Schachtman D."/>
        </authorList>
    </citation>
    <scope>NUCLEOTIDE SEQUENCE [LARGE SCALE GENOMIC DNA]</scope>
    <source>
        <strain evidence="1 2">CC60</strain>
    </source>
</reference>
<dbReference type="Gene3D" id="3.40.50.300">
    <property type="entry name" value="P-loop containing nucleotide triphosphate hydrolases"/>
    <property type="match status" value="1"/>
</dbReference>
<name>A0ABT9T1V2_9GAMM</name>
<keyword evidence="1" id="KW-0808">Transferase</keyword>
<accession>A0ABT9T1V2</accession>
<dbReference type="PANTHER" id="PTHR10285">
    <property type="entry name" value="URIDINE KINASE"/>
    <property type="match status" value="1"/>
</dbReference>
<dbReference type="GO" id="GO:0008887">
    <property type="term" value="F:glycerate kinase activity"/>
    <property type="evidence" value="ECO:0007669"/>
    <property type="project" value="UniProtKB-EC"/>
</dbReference>
<protein>
    <submittedName>
        <fullName evidence="1">D-glycerate 3-kinase</fullName>
        <ecNumber evidence="1">2.7.1.31</ecNumber>
    </submittedName>
</protein>
<comment type="caution">
    <text evidence="1">The sequence shown here is derived from an EMBL/GenBank/DDBJ whole genome shotgun (WGS) entry which is preliminary data.</text>
</comment>
<dbReference type="SUPFAM" id="SSF52540">
    <property type="entry name" value="P-loop containing nucleoside triphosphate hydrolases"/>
    <property type="match status" value="1"/>
</dbReference>